<protein>
    <submittedName>
        <fullName evidence="1">Putative LRR containing protein</fullName>
    </submittedName>
</protein>
<proteinExistence type="predicted"/>
<name>L7JVK3_TRAHO</name>
<dbReference type="HOGENOM" id="CLU_004199_2_0_1"/>
<dbReference type="InParanoid" id="L7JVK3"/>
<reference evidence="1 2" key="1">
    <citation type="journal article" date="2012" name="PLoS Pathog.">
        <title>The genome of the obligate intracellular parasite Trachipleistophora hominis: new insights into microsporidian genome dynamics and reductive evolution.</title>
        <authorList>
            <person name="Heinz E."/>
            <person name="Williams T.A."/>
            <person name="Nakjang S."/>
            <person name="Noel C.J."/>
            <person name="Swan D.C."/>
            <person name="Goldberg A.V."/>
            <person name="Harris S.R."/>
            <person name="Weinmaier T."/>
            <person name="Markert S."/>
            <person name="Becher D."/>
            <person name="Bernhardt J."/>
            <person name="Dagan T."/>
            <person name="Hacker C."/>
            <person name="Lucocq J.M."/>
            <person name="Schweder T."/>
            <person name="Rattei T."/>
            <person name="Hall N."/>
            <person name="Hirt R.P."/>
            <person name="Embley T.M."/>
        </authorList>
    </citation>
    <scope>NUCLEOTIDE SEQUENCE [LARGE SCALE GENOMIC DNA]</scope>
</reference>
<dbReference type="EMBL" id="JH993971">
    <property type="protein sequence ID" value="ELQ75330.1"/>
    <property type="molecule type" value="Genomic_DNA"/>
</dbReference>
<dbReference type="Proteomes" id="UP000011185">
    <property type="component" value="Unassembled WGS sequence"/>
</dbReference>
<evidence type="ECO:0000313" key="2">
    <source>
        <dbReference type="Proteomes" id="UP000011185"/>
    </source>
</evidence>
<dbReference type="VEuPathDB" id="MicrosporidiaDB:THOM_1716"/>
<gene>
    <name evidence="1" type="ORF">THOM_1716</name>
</gene>
<accession>L7JVK3</accession>
<organism evidence="1 2">
    <name type="scientific">Trachipleistophora hominis</name>
    <name type="common">Microsporidian parasite</name>
    <dbReference type="NCBI Taxonomy" id="72359"/>
    <lineage>
        <taxon>Eukaryota</taxon>
        <taxon>Fungi</taxon>
        <taxon>Fungi incertae sedis</taxon>
        <taxon>Microsporidia</taxon>
        <taxon>Pleistophoridae</taxon>
        <taxon>Trachipleistophora</taxon>
    </lineage>
</organism>
<sequence>MLVTIYILLLKVSSTVIYILRFRNEKNESDDYLTVNSLKDAMLGKMLENAPINEWIGHFLIQPYDHVKDELHVLGKDVCDTIEDRQKDEFTTILEKDEHPTENKKKNTNQRIKWQEETAAVPETQMKIPVENVQYMEVKIPVSQLLYIKIINLSHGKNEQLSDEEIHSVLHLLMSMDNVSEIKYALYMQFLGDHALIGRLRQLHAERANESMDIDVVKQGNIDCLTSDIEHVIRNVYSTMKRNYLLLIKDQYGNTALATRKAKGDRRLKMYIPLEDISAGIPGSFLRMDYNFLCHNKEALYSWIDTLGEEIPKMTIELDFCNFFRLRGCSYECTRVSTNVPILGTFAEFYRVITCNFVIHRKITKIILRLSNVCYDFDFCFLDGVKLELWCYECIFDEKSVLPEFLDLLSVKDSLLKASLSLPPCLNVLYMSNCRHQDDTVVLHVGTTCRHVSIEDHSGLVNFGDITRLCTFMLPLKSRFSVSIVKNLKGQLQNLKVKNVQVASNWTICDTIKRIYLENVTVLDNNSCGIHSKSRSVVVRHCSGLFDFDGFRGFEHVHLFGSKGTLEYVGSASGDVYRFTISNLWINKSRVFNSGWKKILFSDIKLSENAVITFEQNGEIQEIVCDRCYGRFIFSKIVSGVGSIFFTRENGYFEIKRRAPGNEIQLKITNVDINENIKLGDGIAEIVLENVNIEDGYAFETTSPVKKIVVDSCSGEFIIHGIATKTGNGIILRHSSSSIHLLRKDSDNYILYMANITFSDTIEIKFAVDTAVFVNVKVAASQGVVFEKGCERLTLNNCDRLVQKEEGVVFKKLSLCRLASSVAHYYFSAETEELQASEITLYEDVCIWRNVKAISLYRIFILNNKCFEIRGEPDLLSLQQCSKYFNLPCLTEKRDENVLFLSEEQSEIHLFRSRVLSGSIAVGMKGCEIHKDIVIRNDVKHLSLSNITGGSDVKLVISNSCERLIIESCEISVMLAKYSPLISMVMKRQFFIQDISKFVNLQALYIANVSLQQDLILNNHIKVFKMEKSRIEKGYALRLNKGVKNVVIVSFSGVVDTSSIMNMGDVWLNGTETFTFKRENNADDIYLGIRNMIVAKNLKIDPRVKRLELINTTIDENAQLKINSACESVRIVDCDGRIDFSEAISLTFIGIEGDMIGWVNSLTPIVKNRRRIVPGRLFPSHTEKIYVNCKSVKLVSQVIDQDVCLTFDEECESVSLINCAGTFDVSEVLKLKRLVYQPQGALSDIRVEFPDLSNVEELVLVYNGDDRYFPLLLLACRNVKRLTLYSYRAPNAGIRQDDMITDKWTAHAKELKYINNSDIERIVRESSHEDDHFFEKIFNRIMNILIRPIFTSTTENILESLSLYGFKPSVRSMKEMRNFVALETLILDYEYVDKTVLEHLPNNITTLSMLKGQKPLFTCPKLCCSAKRDKAIAFREHKFLKTFVVDADFFTNTKNFFNLPKTLECLKITYTNAFSKANVPVLKKLKLKRLVIIDSDELNNELFLTENYNTNVVRFKTFTCFLSNFIDIFSLDELSAEIGNTVVSLSPRDY</sequence>
<dbReference type="OrthoDB" id="10421701at2759"/>
<keyword evidence="2" id="KW-1185">Reference proteome</keyword>
<dbReference type="OMA" id="KLELWCY"/>
<evidence type="ECO:0000313" key="1">
    <source>
        <dbReference type="EMBL" id="ELQ75330.1"/>
    </source>
</evidence>